<feature type="domain" description="Transposase IS4 N-terminal" evidence="1">
    <location>
        <begin position="20"/>
        <end position="83"/>
    </location>
</feature>
<name>A0A1I0HRA9_THASX</name>
<gene>
    <name evidence="2" type="ORF">SAMN05660429_02906</name>
</gene>
<organism evidence="2 3">
    <name type="scientific">Thalassotalea agarivorans</name>
    <name type="common">Thalassomonas agarivorans</name>
    <dbReference type="NCBI Taxonomy" id="349064"/>
    <lineage>
        <taxon>Bacteria</taxon>
        <taxon>Pseudomonadati</taxon>
        <taxon>Pseudomonadota</taxon>
        <taxon>Gammaproteobacteria</taxon>
        <taxon>Alteromonadales</taxon>
        <taxon>Colwelliaceae</taxon>
        <taxon>Thalassotalea</taxon>
    </lineage>
</organism>
<evidence type="ECO:0000313" key="3">
    <source>
        <dbReference type="Proteomes" id="UP000199308"/>
    </source>
</evidence>
<keyword evidence="3" id="KW-1185">Reference proteome</keyword>
<evidence type="ECO:0000313" key="2">
    <source>
        <dbReference type="EMBL" id="SET86337.1"/>
    </source>
</evidence>
<dbReference type="InterPro" id="IPR024473">
    <property type="entry name" value="Transposases_IS4_N"/>
</dbReference>
<dbReference type="Pfam" id="PF13006">
    <property type="entry name" value="Nterm_IS4"/>
    <property type="match status" value="1"/>
</dbReference>
<feature type="non-terminal residue" evidence="2">
    <location>
        <position position="87"/>
    </location>
</feature>
<dbReference type="Proteomes" id="UP000199308">
    <property type="component" value="Unassembled WGS sequence"/>
</dbReference>
<dbReference type="AlphaFoldDB" id="A0A1I0HRA9"/>
<proteinExistence type="predicted"/>
<protein>
    <submittedName>
        <fullName evidence="2">Insertion element 4 transposase N-terminal</fullName>
    </submittedName>
</protein>
<evidence type="ECO:0000259" key="1">
    <source>
        <dbReference type="Pfam" id="PF13006"/>
    </source>
</evidence>
<sequence length="87" mass="9957">MPAFTQFHDFIEESPVDIAKLTTFCEHIPDDWVYQATGLSAKATIRRRRLPSDMVLWLVVGMAFFRNEPIAEVARRMNICAEGLADE</sequence>
<dbReference type="RefSeq" id="WP_177168937.1">
    <property type="nucleotide sequence ID" value="NZ_FOHK01000017.1"/>
</dbReference>
<accession>A0A1I0HRA9</accession>
<reference evidence="2 3" key="1">
    <citation type="submission" date="2016-10" db="EMBL/GenBank/DDBJ databases">
        <authorList>
            <person name="de Groot N.N."/>
        </authorList>
    </citation>
    <scope>NUCLEOTIDE SEQUENCE [LARGE SCALE GENOMIC DNA]</scope>
    <source>
        <strain evidence="2 3">DSM 19706</strain>
    </source>
</reference>
<dbReference type="EMBL" id="FOHK01000017">
    <property type="protein sequence ID" value="SET86337.1"/>
    <property type="molecule type" value="Genomic_DNA"/>
</dbReference>